<dbReference type="GeneID" id="24860455"/>
<feature type="transmembrane region" description="Helical" evidence="8">
    <location>
        <begin position="424"/>
        <end position="447"/>
    </location>
</feature>
<keyword evidence="2" id="KW-0813">Transport</keyword>
<evidence type="ECO:0000256" key="3">
    <source>
        <dbReference type="ARBA" id="ARBA00022475"/>
    </source>
</evidence>
<feature type="transmembrane region" description="Helical" evidence="8">
    <location>
        <begin position="223"/>
        <end position="241"/>
    </location>
</feature>
<dbReference type="AlphaFoldDB" id="A0A0E3P3Q6"/>
<dbReference type="RefSeq" id="WP_269430818.1">
    <property type="nucleotide sequence ID" value="NZ_CP009506.1"/>
</dbReference>
<name>A0A0E3P3Q6_9EURY</name>
<dbReference type="GO" id="GO:0015293">
    <property type="term" value="F:symporter activity"/>
    <property type="evidence" value="ECO:0007669"/>
    <property type="project" value="UniProtKB-KW"/>
</dbReference>
<dbReference type="GO" id="GO:0005886">
    <property type="term" value="C:plasma membrane"/>
    <property type="evidence" value="ECO:0007669"/>
    <property type="project" value="UniProtKB-SubCell"/>
</dbReference>
<accession>A0A0E3P3Q6</accession>
<gene>
    <name evidence="9" type="ORF">MSSIT_1619</name>
</gene>
<evidence type="ECO:0000256" key="4">
    <source>
        <dbReference type="ARBA" id="ARBA00022692"/>
    </source>
</evidence>
<evidence type="ECO:0000256" key="6">
    <source>
        <dbReference type="ARBA" id="ARBA00022989"/>
    </source>
</evidence>
<evidence type="ECO:0000313" key="9">
    <source>
        <dbReference type="EMBL" id="AKB28338.1"/>
    </source>
</evidence>
<dbReference type="GO" id="GO:0006835">
    <property type="term" value="P:dicarboxylic acid transport"/>
    <property type="evidence" value="ECO:0007669"/>
    <property type="project" value="TreeGrafter"/>
</dbReference>
<dbReference type="Gene3D" id="1.10.3860.10">
    <property type="entry name" value="Sodium:dicarboxylate symporter"/>
    <property type="match status" value="1"/>
</dbReference>
<keyword evidence="7 8" id="KW-0472">Membrane</keyword>
<evidence type="ECO:0000256" key="7">
    <source>
        <dbReference type="ARBA" id="ARBA00023136"/>
    </source>
</evidence>
<dbReference type="InterPro" id="IPR036458">
    <property type="entry name" value="Na:dicarbo_symporter_sf"/>
</dbReference>
<reference evidence="9 10" key="1">
    <citation type="submission" date="2014-07" db="EMBL/GenBank/DDBJ databases">
        <title>Methanogenic archaea and the global carbon cycle.</title>
        <authorList>
            <person name="Henriksen J.R."/>
            <person name="Luke J."/>
            <person name="Reinhart S."/>
            <person name="Benedict M.N."/>
            <person name="Youngblut N.D."/>
            <person name="Metcalf M.E."/>
            <person name="Whitaker R.J."/>
            <person name="Metcalf W.W."/>
        </authorList>
    </citation>
    <scope>NUCLEOTIDE SEQUENCE [LARGE SCALE GENOMIC DNA]</scope>
    <source>
        <strain evidence="9 10">T4/M</strain>
    </source>
</reference>
<dbReference type="PANTHER" id="PTHR42865">
    <property type="entry name" value="PROTON/GLUTAMATE-ASPARTATE SYMPORTER"/>
    <property type="match status" value="1"/>
</dbReference>
<evidence type="ECO:0000256" key="5">
    <source>
        <dbReference type="ARBA" id="ARBA00022847"/>
    </source>
</evidence>
<dbReference type="PANTHER" id="PTHR42865:SF7">
    <property type="entry name" value="PROTON_GLUTAMATE-ASPARTATE SYMPORTER"/>
    <property type="match status" value="1"/>
</dbReference>
<evidence type="ECO:0000313" key="10">
    <source>
        <dbReference type="Proteomes" id="UP000033111"/>
    </source>
</evidence>
<evidence type="ECO:0000256" key="1">
    <source>
        <dbReference type="ARBA" id="ARBA00004651"/>
    </source>
</evidence>
<dbReference type="InterPro" id="IPR001991">
    <property type="entry name" value="Na-dicarboxylate_symporter"/>
</dbReference>
<dbReference type="SUPFAM" id="SSF118215">
    <property type="entry name" value="Proton glutamate symport protein"/>
    <property type="match status" value="1"/>
</dbReference>
<dbReference type="Pfam" id="PF00375">
    <property type="entry name" value="SDF"/>
    <property type="match status" value="1"/>
</dbReference>
<feature type="transmembrane region" description="Helical" evidence="8">
    <location>
        <begin position="295"/>
        <end position="321"/>
    </location>
</feature>
<feature type="transmembrane region" description="Helical" evidence="8">
    <location>
        <begin position="64"/>
        <end position="86"/>
    </location>
</feature>
<dbReference type="FunFam" id="1.10.3860.10:FF:000001">
    <property type="entry name" value="C4-dicarboxylate transport protein"/>
    <property type="match status" value="1"/>
</dbReference>
<dbReference type="PRINTS" id="PR00173">
    <property type="entry name" value="EDTRNSPORT"/>
</dbReference>
<keyword evidence="5" id="KW-0769">Symport</keyword>
<keyword evidence="10" id="KW-1185">Reference proteome</keyword>
<feature type="transmembrane region" description="Helical" evidence="8">
    <location>
        <begin position="141"/>
        <end position="166"/>
    </location>
</feature>
<feature type="transmembrane region" description="Helical" evidence="8">
    <location>
        <begin position="399"/>
        <end position="418"/>
    </location>
</feature>
<evidence type="ECO:0000256" key="2">
    <source>
        <dbReference type="ARBA" id="ARBA00022448"/>
    </source>
</evidence>
<dbReference type="HOGENOM" id="CLU_019375_5_0_2"/>
<dbReference type="PATRIC" id="fig|1434120.4.peg.2073"/>
<dbReference type="Proteomes" id="UP000033111">
    <property type="component" value="Chromosome"/>
</dbReference>
<dbReference type="EMBL" id="CP009506">
    <property type="protein sequence ID" value="AKB28338.1"/>
    <property type="molecule type" value="Genomic_DNA"/>
</dbReference>
<sequence length="519" mass="55202">MKDKNNRYIPNPREFAQEIAEETRMLRHEITGGIMSIYYPLDFRRNNSLKNLSNQLRDLLEKKLWLKILIGMGLGIFLGLFLGPFGGYVDPAYAEVISEWIAIPGYIFLGLLKMIVVPLVFASIILGVASSQSMSALKKTGVSTAIYFVITTAIAAAIGLGMALYIHPGQFISGDLIESAVGSDVQVDTSALNFDTSILTLPASLIGGLLPSNPLGALASGEMLQVVIVAIIIGIALVSLNKEQSAPMIGVLNSVQAVCMTVVRWSMSLAPIAVFGLLTKFTIKLGIEALLGMMVYVGTVLASLLLLMCLNLLIVTVVARYNPFKFLKAVRDVMLLAFSTSSSAAVMPFSIKTAEEKLGVKPSISQFVVPLGATVNMNGTALYQGVATVFLAEVFGIELGPFQLLVVMVMAVAASIGTPSIPGVGIVVLALILNSVGIPTSGIALIMGVDRILDMSRTAVNVAGDLVACKVMNRLDGGKKAEQKASEIAEVKVEKVSEEKIEDKARANKDITASESSKA</sequence>
<protein>
    <submittedName>
        <fullName evidence="9">Proton/glutamate symport protein / Sodium/glutamate symport protein</fullName>
    </submittedName>
</protein>
<feature type="transmembrane region" description="Helical" evidence="8">
    <location>
        <begin position="262"/>
        <end position="283"/>
    </location>
</feature>
<proteinExistence type="predicted"/>
<evidence type="ECO:0000256" key="8">
    <source>
        <dbReference type="SAM" id="Phobius"/>
    </source>
</evidence>
<organism evidence="9 10">
    <name type="scientific">Methanosarcina siciliae T4/M</name>
    <dbReference type="NCBI Taxonomy" id="1434120"/>
    <lineage>
        <taxon>Archaea</taxon>
        <taxon>Methanobacteriati</taxon>
        <taxon>Methanobacteriota</taxon>
        <taxon>Stenosarchaea group</taxon>
        <taxon>Methanomicrobia</taxon>
        <taxon>Methanosarcinales</taxon>
        <taxon>Methanosarcinaceae</taxon>
        <taxon>Methanosarcina</taxon>
    </lineage>
</organism>
<keyword evidence="4 8" id="KW-0812">Transmembrane</keyword>
<keyword evidence="3" id="KW-1003">Cell membrane</keyword>
<dbReference type="KEGG" id="msw:MSSIT_1619"/>
<feature type="transmembrane region" description="Helical" evidence="8">
    <location>
        <begin position="106"/>
        <end position="129"/>
    </location>
</feature>
<keyword evidence="6 8" id="KW-1133">Transmembrane helix</keyword>
<comment type="subcellular location">
    <subcellularLocation>
        <location evidence="1">Cell membrane</location>
        <topology evidence="1">Multi-pass membrane protein</topology>
    </subcellularLocation>
</comment>